<comment type="caution">
    <text evidence="2">The sequence shown here is derived from an EMBL/GenBank/DDBJ whole genome shotgun (WGS) entry which is preliminary data.</text>
</comment>
<name>A0A9N9EXW0_9GLOM</name>
<dbReference type="Pfam" id="PF13430">
    <property type="entry name" value="DUF4112"/>
    <property type="match status" value="1"/>
</dbReference>
<dbReference type="PANTHER" id="PTHR35519:SF2">
    <property type="entry name" value="PH DOMAIN PROTEIN"/>
    <property type="match status" value="1"/>
</dbReference>
<protein>
    <submittedName>
        <fullName evidence="2">1875_t:CDS:1</fullName>
    </submittedName>
</protein>
<reference evidence="2" key="1">
    <citation type="submission" date="2021-06" db="EMBL/GenBank/DDBJ databases">
        <authorList>
            <person name="Kallberg Y."/>
            <person name="Tangrot J."/>
            <person name="Rosling A."/>
        </authorList>
    </citation>
    <scope>NUCLEOTIDE SEQUENCE</scope>
    <source>
        <strain evidence="2">IN212</strain>
    </source>
</reference>
<dbReference type="AlphaFoldDB" id="A0A9N9EXW0"/>
<dbReference type="EMBL" id="CAJVPZ010019663">
    <property type="protein sequence ID" value="CAG8695468.1"/>
    <property type="molecule type" value="Genomic_DNA"/>
</dbReference>
<accession>A0A9N9EXW0</accession>
<keyword evidence="3" id="KW-1185">Reference proteome</keyword>
<proteinExistence type="predicted"/>
<evidence type="ECO:0000313" key="3">
    <source>
        <dbReference type="Proteomes" id="UP000789396"/>
    </source>
</evidence>
<feature type="region of interest" description="Disordered" evidence="1">
    <location>
        <begin position="19"/>
        <end position="48"/>
    </location>
</feature>
<organism evidence="2 3">
    <name type="scientific">Racocetra fulgida</name>
    <dbReference type="NCBI Taxonomy" id="60492"/>
    <lineage>
        <taxon>Eukaryota</taxon>
        <taxon>Fungi</taxon>
        <taxon>Fungi incertae sedis</taxon>
        <taxon>Mucoromycota</taxon>
        <taxon>Glomeromycotina</taxon>
        <taxon>Glomeromycetes</taxon>
        <taxon>Diversisporales</taxon>
        <taxon>Gigasporaceae</taxon>
        <taxon>Racocetra</taxon>
    </lineage>
</organism>
<gene>
    <name evidence="2" type="ORF">RFULGI_LOCUS10188</name>
</gene>
<sequence length="144" mass="16297">MSFIKTKVTKALIKHFIGSNDSQPSTEHTEQPTNSDKPRKNKKNKWKIPPGLTEKEAKILKKVKKRAEILDVGFCVCCCCKLGLVPVAGDFFDFLYQANMRNAVILENYLVDRAKNRSVVMEDGTLEVIRPENAVPGRDRSGRF</sequence>
<dbReference type="PANTHER" id="PTHR35519">
    <property type="entry name" value="MEMBRANE PROTEINS"/>
    <property type="match status" value="1"/>
</dbReference>
<dbReference type="Proteomes" id="UP000789396">
    <property type="component" value="Unassembled WGS sequence"/>
</dbReference>
<evidence type="ECO:0000313" key="2">
    <source>
        <dbReference type="EMBL" id="CAG8695468.1"/>
    </source>
</evidence>
<evidence type="ECO:0000256" key="1">
    <source>
        <dbReference type="SAM" id="MobiDB-lite"/>
    </source>
</evidence>
<dbReference type="InterPro" id="IPR025187">
    <property type="entry name" value="DUF4112"/>
</dbReference>
<dbReference type="OrthoDB" id="2103474at2759"/>